<accession>A0ABR4H158</accession>
<dbReference type="Proteomes" id="UP001610334">
    <property type="component" value="Unassembled WGS sequence"/>
</dbReference>
<evidence type="ECO:0000256" key="5">
    <source>
        <dbReference type="ARBA" id="ARBA00023242"/>
    </source>
</evidence>
<evidence type="ECO:0000313" key="7">
    <source>
        <dbReference type="EMBL" id="KAL2809183.1"/>
    </source>
</evidence>
<evidence type="ECO:0000256" key="3">
    <source>
        <dbReference type="ARBA" id="ARBA00023015"/>
    </source>
</evidence>
<evidence type="ECO:0000256" key="6">
    <source>
        <dbReference type="SAM" id="MobiDB-lite"/>
    </source>
</evidence>
<evidence type="ECO:0000256" key="1">
    <source>
        <dbReference type="ARBA" id="ARBA00022723"/>
    </source>
</evidence>
<keyword evidence="1" id="KW-0479">Metal-binding</keyword>
<proteinExistence type="predicted"/>
<protein>
    <recommendedName>
        <fullName evidence="9">Transcription factor domain-containing protein</fullName>
    </recommendedName>
</protein>
<dbReference type="EMBL" id="JBFXLT010000094">
    <property type="protein sequence ID" value="KAL2809183.1"/>
    <property type="molecule type" value="Genomic_DNA"/>
</dbReference>
<dbReference type="PANTHER" id="PTHR47660">
    <property type="entry name" value="TRANSCRIPTION FACTOR WITH C2H2 AND ZN(2)-CYS(6) DNA BINDING DOMAIN (EUROFUNG)-RELATED-RELATED"/>
    <property type="match status" value="1"/>
</dbReference>
<evidence type="ECO:0000256" key="2">
    <source>
        <dbReference type="ARBA" id="ARBA00022833"/>
    </source>
</evidence>
<keyword evidence="3" id="KW-0805">Transcription regulation</keyword>
<keyword evidence="8" id="KW-1185">Reference proteome</keyword>
<feature type="region of interest" description="Disordered" evidence="6">
    <location>
        <begin position="168"/>
        <end position="204"/>
    </location>
</feature>
<dbReference type="PANTHER" id="PTHR47660:SF3">
    <property type="entry name" value="FINGER DOMAIN PROTEIN, PUTATIVE (AFU_ORTHOLOGUE AFUA_4G03310)-RELATED"/>
    <property type="match status" value="1"/>
</dbReference>
<comment type="caution">
    <text evidence="7">The sequence shown here is derived from an EMBL/GenBank/DDBJ whole genome shotgun (WGS) entry which is preliminary data.</text>
</comment>
<evidence type="ECO:0000313" key="8">
    <source>
        <dbReference type="Proteomes" id="UP001610334"/>
    </source>
</evidence>
<sequence length="250" mass="28319">MGLRQYSKLDRWGLLSAMQALAVYILVRIDEGETEHNNLDFLLLATVTVLAKQLTWDSIEAILPQTQGQLRPQPQSQTERDNIWTDWVIEESRRRLAIIYRIINMLVYFEPAARCDLPKDLIMAPLPAKKQLWEAPGSSTWKQEVDREPDAQTAFGLAATGELVRLEVERDAEQGDAADGDRSGDRDRSRDKSRERGRGKVLTSHEDLLLHKPTNTNRERLVRSTASWEEWCEGMDGLGGIVLLVASLVA</sequence>
<keyword evidence="5" id="KW-0539">Nucleus</keyword>
<gene>
    <name evidence="7" type="ORF">BJX63DRAFT_370210</name>
</gene>
<reference evidence="7 8" key="1">
    <citation type="submission" date="2024-07" db="EMBL/GenBank/DDBJ databases">
        <title>Section-level genome sequencing and comparative genomics of Aspergillus sections Usti and Cavernicolus.</title>
        <authorList>
            <consortium name="Lawrence Berkeley National Laboratory"/>
            <person name="Nybo J.L."/>
            <person name="Vesth T.C."/>
            <person name="Theobald S."/>
            <person name="Frisvad J.C."/>
            <person name="Larsen T.O."/>
            <person name="Kjaerboelling I."/>
            <person name="Rothschild-Mancinelli K."/>
            <person name="Lyhne E.K."/>
            <person name="Kogle M.E."/>
            <person name="Barry K."/>
            <person name="Clum A."/>
            <person name="Na H."/>
            <person name="Ledsgaard L."/>
            <person name="Lin J."/>
            <person name="Lipzen A."/>
            <person name="Kuo A."/>
            <person name="Riley R."/>
            <person name="Mondo S."/>
            <person name="Labutti K."/>
            <person name="Haridas S."/>
            <person name="Pangalinan J."/>
            <person name="Salamov A.A."/>
            <person name="Simmons B.A."/>
            <person name="Magnuson J.K."/>
            <person name="Chen J."/>
            <person name="Drula E."/>
            <person name="Henrissat B."/>
            <person name="Wiebenga A."/>
            <person name="Lubbers R.J."/>
            <person name="Gomes A.C."/>
            <person name="Makela M.R."/>
            <person name="Stajich J."/>
            <person name="Grigoriev I.V."/>
            <person name="Mortensen U.H."/>
            <person name="De Vries R.P."/>
            <person name="Baker S.E."/>
            <person name="Andersen M.R."/>
        </authorList>
    </citation>
    <scope>NUCLEOTIDE SEQUENCE [LARGE SCALE GENOMIC DNA]</scope>
    <source>
        <strain evidence="7 8">CBS 588.65</strain>
    </source>
</reference>
<name>A0ABR4H158_9EURO</name>
<organism evidence="7 8">
    <name type="scientific">Aspergillus granulosus</name>
    <dbReference type="NCBI Taxonomy" id="176169"/>
    <lineage>
        <taxon>Eukaryota</taxon>
        <taxon>Fungi</taxon>
        <taxon>Dikarya</taxon>
        <taxon>Ascomycota</taxon>
        <taxon>Pezizomycotina</taxon>
        <taxon>Eurotiomycetes</taxon>
        <taxon>Eurotiomycetidae</taxon>
        <taxon>Eurotiales</taxon>
        <taxon>Aspergillaceae</taxon>
        <taxon>Aspergillus</taxon>
        <taxon>Aspergillus subgen. Nidulantes</taxon>
    </lineage>
</organism>
<evidence type="ECO:0008006" key="9">
    <source>
        <dbReference type="Google" id="ProtNLM"/>
    </source>
</evidence>
<keyword evidence="2" id="KW-0862">Zinc</keyword>
<keyword evidence="4" id="KW-0804">Transcription</keyword>
<evidence type="ECO:0000256" key="4">
    <source>
        <dbReference type="ARBA" id="ARBA00023163"/>
    </source>
</evidence>